<proteinExistence type="inferred from homology"/>
<name>A0A9W4IDN6_PENOL</name>
<feature type="transmembrane region" description="Helical" evidence="7">
    <location>
        <begin position="216"/>
        <end position="238"/>
    </location>
</feature>
<evidence type="ECO:0000256" key="2">
    <source>
        <dbReference type="ARBA" id="ARBA00022692"/>
    </source>
</evidence>
<evidence type="ECO:0000256" key="1">
    <source>
        <dbReference type="ARBA" id="ARBA00004141"/>
    </source>
</evidence>
<dbReference type="InterPro" id="IPR049326">
    <property type="entry name" value="Rhodopsin_dom_fungi"/>
</dbReference>
<sequence length="460" mass="51380">MFGFHPLSPFNYEPSLPLNLSTFKSLTRVGLPGPAVLATWPTPNYIDPPTRGHGVMILNIVCFSLALIVVFLRVYTRACITSSAGFDDVLIVIGLFFGIGMAVATSISTEYGGMNRHLWDVEIPKLVTIQQLNLAWEMLFALASCFTKISLLWFCRRLISKGTHRLYNWLFIIAMVFVGFNNMLFVFLSIFQCSPIHAYWEIIHTEPYYCMSDVGIIFSGSVINILTDLMVTTLPMPLIWSLKLPARQRLAVISIFGLGVIVNVAGTVRTVYVWECMMVSYDLTWMGWPILIASTVEISLGLVMHMSPVNALHDANHAQICSSAPALRPLAAAFLPRLLKSKRSLSSYHRRNRNPKSWSSTARSRSSRMNSTECQGEYDSDHLKMMPTIEMQSWNESSHVSQIKMGAALETKSKHQCRAISPAESKDATNEVVYASPTCPASSFSRPGDKQGDCEIGWAR</sequence>
<feature type="region of interest" description="Disordered" evidence="6">
    <location>
        <begin position="437"/>
        <end position="460"/>
    </location>
</feature>
<evidence type="ECO:0000256" key="7">
    <source>
        <dbReference type="SAM" id="Phobius"/>
    </source>
</evidence>
<feature type="transmembrane region" description="Helical" evidence="7">
    <location>
        <begin position="88"/>
        <end position="107"/>
    </location>
</feature>
<dbReference type="EMBL" id="CAJVOS010000082">
    <property type="protein sequence ID" value="CAG8266476.1"/>
    <property type="molecule type" value="Genomic_DNA"/>
</dbReference>
<reference evidence="9" key="1">
    <citation type="submission" date="2021-07" db="EMBL/GenBank/DDBJ databases">
        <authorList>
            <person name="Branca A.L. A."/>
        </authorList>
    </citation>
    <scope>NUCLEOTIDE SEQUENCE</scope>
</reference>
<feature type="domain" description="Rhodopsin" evidence="8">
    <location>
        <begin position="72"/>
        <end position="304"/>
    </location>
</feature>
<protein>
    <recommendedName>
        <fullName evidence="8">Rhodopsin domain-containing protein</fullName>
    </recommendedName>
</protein>
<dbReference type="OrthoDB" id="4525788at2759"/>
<dbReference type="Proteomes" id="UP001153618">
    <property type="component" value="Unassembled WGS sequence"/>
</dbReference>
<evidence type="ECO:0000313" key="10">
    <source>
        <dbReference type="Proteomes" id="UP001153618"/>
    </source>
</evidence>
<evidence type="ECO:0000256" key="4">
    <source>
        <dbReference type="ARBA" id="ARBA00023136"/>
    </source>
</evidence>
<feature type="region of interest" description="Disordered" evidence="6">
    <location>
        <begin position="346"/>
        <end position="376"/>
    </location>
</feature>
<evidence type="ECO:0000259" key="8">
    <source>
        <dbReference type="Pfam" id="PF20684"/>
    </source>
</evidence>
<evidence type="ECO:0000256" key="3">
    <source>
        <dbReference type="ARBA" id="ARBA00022989"/>
    </source>
</evidence>
<gene>
    <name evidence="9" type="ORF">POLS_LOCUS9125</name>
</gene>
<feature type="transmembrane region" description="Helical" evidence="7">
    <location>
        <begin position="286"/>
        <end position="304"/>
    </location>
</feature>
<keyword evidence="2 7" id="KW-0812">Transmembrane</keyword>
<dbReference type="InterPro" id="IPR052337">
    <property type="entry name" value="SAT4-like"/>
</dbReference>
<dbReference type="PANTHER" id="PTHR33048">
    <property type="entry name" value="PTH11-LIKE INTEGRAL MEMBRANE PROTEIN (AFU_ORTHOLOGUE AFUA_5G11245)"/>
    <property type="match status" value="1"/>
</dbReference>
<feature type="transmembrane region" description="Helical" evidence="7">
    <location>
        <begin position="166"/>
        <end position="191"/>
    </location>
</feature>
<comment type="subcellular location">
    <subcellularLocation>
        <location evidence="1">Membrane</location>
        <topology evidence="1">Multi-pass membrane protein</topology>
    </subcellularLocation>
</comment>
<feature type="compositionally biased region" description="Low complexity" evidence="6">
    <location>
        <begin position="357"/>
        <end position="371"/>
    </location>
</feature>
<keyword evidence="10" id="KW-1185">Reference proteome</keyword>
<dbReference type="GO" id="GO:0016020">
    <property type="term" value="C:membrane"/>
    <property type="evidence" value="ECO:0007669"/>
    <property type="project" value="UniProtKB-SubCell"/>
</dbReference>
<comment type="similarity">
    <text evidence="5">Belongs to the SAT4 family.</text>
</comment>
<evidence type="ECO:0000313" key="9">
    <source>
        <dbReference type="EMBL" id="CAG8266476.1"/>
    </source>
</evidence>
<keyword evidence="4 7" id="KW-0472">Membrane</keyword>
<dbReference type="AlphaFoldDB" id="A0A9W4IDN6"/>
<organism evidence="9 10">
    <name type="scientific">Penicillium olsonii</name>
    <dbReference type="NCBI Taxonomy" id="99116"/>
    <lineage>
        <taxon>Eukaryota</taxon>
        <taxon>Fungi</taxon>
        <taxon>Dikarya</taxon>
        <taxon>Ascomycota</taxon>
        <taxon>Pezizomycotina</taxon>
        <taxon>Eurotiomycetes</taxon>
        <taxon>Eurotiomycetidae</taxon>
        <taxon>Eurotiales</taxon>
        <taxon>Aspergillaceae</taxon>
        <taxon>Penicillium</taxon>
    </lineage>
</organism>
<accession>A0A9W4IDN6</accession>
<dbReference type="PANTHER" id="PTHR33048:SF129">
    <property type="entry name" value="INTEGRAL MEMBRANE PROTEIN-RELATED"/>
    <property type="match status" value="1"/>
</dbReference>
<feature type="transmembrane region" description="Helical" evidence="7">
    <location>
        <begin position="134"/>
        <end position="154"/>
    </location>
</feature>
<evidence type="ECO:0000256" key="5">
    <source>
        <dbReference type="ARBA" id="ARBA00038359"/>
    </source>
</evidence>
<comment type="caution">
    <text evidence="9">The sequence shown here is derived from an EMBL/GenBank/DDBJ whole genome shotgun (WGS) entry which is preliminary data.</text>
</comment>
<dbReference type="Pfam" id="PF20684">
    <property type="entry name" value="Fung_rhodopsin"/>
    <property type="match status" value="1"/>
</dbReference>
<feature type="transmembrane region" description="Helical" evidence="7">
    <location>
        <begin position="250"/>
        <end position="274"/>
    </location>
</feature>
<feature type="transmembrane region" description="Helical" evidence="7">
    <location>
        <begin position="55"/>
        <end position="76"/>
    </location>
</feature>
<evidence type="ECO:0000256" key="6">
    <source>
        <dbReference type="SAM" id="MobiDB-lite"/>
    </source>
</evidence>
<keyword evidence="3 7" id="KW-1133">Transmembrane helix</keyword>